<reference evidence="3" key="1">
    <citation type="submission" date="2017-01" db="EMBL/GenBank/DDBJ databases">
        <authorList>
            <person name="Varghese N."/>
            <person name="Submissions S."/>
        </authorList>
    </citation>
    <scope>NUCLEOTIDE SEQUENCE [LARGE SCALE GENOMIC DNA]</scope>
    <source>
        <strain evidence="3">DSM 17126</strain>
    </source>
</reference>
<gene>
    <name evidence="2" type="ORF">SAMN05421639_102281</name>
</gene>
<proteinExistence type="predicted"/>
<keyword evidence="3" id="KW-1185">Reference proteome</keyword>
<dbReference type="AlphaFoldDB" id="A0A1N7I643"/>
<name>A0A1N7I643_9FLAO</name>
<keyword evidence="1" id="KW-0812">Transmembrane</keyword>
<evidence type="ECO:0000313" key="3">
    <source>
        <dbReference type="Proteomes" id="UP000186373"/>
    </source>
</evidence>
<organism evidence="2 3">
    <name type="scientific">Chryseobacterium shigense</name>
    <dbReference type="NCBI Taxonomy" id="297244"/>
    <lineage>
        <taxon>Bacteria</taxon>
        <taxon>Pseudomonadati</taxon>
        <taxon>Bacteroidota</taxon>
        <taxon>Flavobacteriia</taxon>
        <taxon>Flavobacteriales</taxon>
        <taxon>Weeksellaceae</taxon>
        <taxon>Chryseobacterium group</taxon>
        <taxon>Chryseobacterium</taxon>
    </lineage>
</organism>
<protein>
    <submittedName>
        <fullName evidence="2">Uncharacterized protein</fullName>
    </submittedName>
</protein>
<feature type="transmembrane region" description="Helical" evidence="1">
    <location>
        <begin position="210"/>
        <end position="233"/>
    </location>
</feature>
<dbReference type="Proteomes" id="UP000186373">
    <property type="component" value="Unassembled WGS sequence"/>
</dbReference>
<sequence length="234" mass="27709">MKQKFKIMESEINRPLTYAALGLVWVTIAVIMTITVLLFYKLFEHGFHDLSYNRSHFFMILITEAILISCCLFLIIHIVGAKKKYFKRIVVDENGAHVYNYKKELIDNTLYSDLCKSKDPFLPDVSDNTSTQPSFTKSLRIFRKNKSNQIETTFIDFNYSYYQFKNKSELYRHFLQGIQIFRPDLTIGQYTLEEYNLTDKTSYVQKWKGLEWLITLLFMAVLFGLLYLLVLFLK</sequence>
<accession>A0A1N7I643</accession>
<keyword evidence="1" id="KW-0472">Membrane</keyword>
<evidence type="ECO:0000313" key="2">
    <source>
        <dbReference type="EMBL" id="SIS32556.1"/>
    </source>
</evidence>
<feature type="transmembrane region" description="Helical" evidence="1">
    <location>
        <begin position="55"/>
        <end position="79"/>
    </location>
</feature>
<dbReference type="OrthoDB" id="1246885at2"/>
<dbReference type="RefSeq" id="WP_076505951.1">
    <property type="nucleotide sequence ID" value="NZ_FTNY01000002.1"/>
</dbReference>
<evidence type="ECO:0000256" key="1">
    <source>
        <dbReference type="SAM" id="Phobius"/>
    </source>
</evidence>
<keyword evidence="1" id="KW-1133">Transmembrane helix</keyword>
<feature type="transmembrane region" description="Helical" evidence="1">
    <location>
        <begin position="20"/>
        <end position="43"/>
    </location>
</feature>
<dbReference type="EMBL" id="FTNY01000002">
    <property type="protein sequence ID" value="SIS32556.1"/>
    <property type="molecule type" value="Genomic_DNA"/>
</dbReference>